<keyword evidence="1" id="KW-1133">Transmembrane helix</keyword>
<keyword evidence="1" id="KW-0472">Membrane</keyword>
<evidence type="ECO:0000256" key="1">
    <source>
        <dbReference type="SAM" id="Phobius"/>
    </source>
</evidence>
<feature type="transmembrane region" description="Helical" evidence="1">
    <location>
        <begin position="46"/>
        <end position="67"/>
    </location>
</feature>
<proteinExistence type="predicted"/>
<evidence type="ECO:0000313" key="2">
    <source>
        <dbReference type="EMBL" id="CCC90387.1"/>
    </source>
</evidence>
<sequence>MCIPVCYVTVRSPHSCLFIYLFLLPTFASVVLFTCSIFLRGQYLFLFLYFLFLPFFFLSLTAAAHLITSFDQRAQHSESRQQPLTLTFRSKGELSPKVGKRDHNINVFIFYLFVC</sequence>
<organism evidence="2">
    <name type="scientific">Trypanosoma congolense (strain IL3000)</name>
    <dbReference type="NCBI Taxonomy" id="1068625"/>
    <lineage>
        <taxon>Eukaryota</taxon>
        <taxon>Discoba</taxon>
        <taxon>Euglenozoa</taxon>
        <taxon>Kinetoplastea</taxon>
        <taxon>Metakinetoplastina</taxon>
        <taxon>Trypanosomatida</taxon>
        <taxon>Trypanosomatidae</taxon>
        <taxon>Trypanosoma</taxon>
        <taxon>Nannomonas</taxon>
    </lineage>
</organism>
<feature type="transmembrane region" description="Helical" evidence="1">
    <location>
        <begin position="17"/>
        <end position="39"/>
    </location>
</feature>
<keyword evidence="1" id="KW-0812">Transmembrane</keyword>
<dbReference type="EMBL" id="HE575318">
    <property type="protein sequence ID" value="CCC90387.1"/>
    <property type="molecule type" value="Genomic_DNA"/>
</dbReference>
<reference evidence="2" key="1">
    <citation type="journal article" date="2012" name="Proc. Natl. Acad. Sci. U.S.A.">
        <title>Antigenic diversity is generated by distinct evolutionary mechanisms in African trypanosome species.</title>
        <authorList>
            <person name="Jackson A.P."/>
            <person name="Berry A."/>
            <person name="Aslett M."/>
            <person name="Allison H.C."/>
            <person name="Burton P."/>
            <person name="Vavrova-Anderson J."/>
            <person name="Brown R."/>
            <person name="Browne H."/>
            <person name="Corton N."/>
            <person name="Hauser H."/>
            <person name="Gamble J."/>
            <person name="Gilderthorp R."/>
            <person name="Marcello L."/>
            <person name="McQuillan J."/>
            <person name="Otto T.D."/>
            <person name="Quail M.A."/>
            <person name="Sanders M.J."/>
            <person name="van Tonder A."/>
            <person name="Ginger M.L."/>
            <person name="Field M.C."/>
            <person name="Barry J.D."/>
            <person name="Hertz-Fowler C."/>
            <person name="Berriman M."/>
        </authorList>
    </citation>
    <scope>NUCLEOTIDE SEQUENCE</scope>
    <source>
        <strain evidence="2">IL3000</strain>
    </source>
</reference>
<name>G0UMI1_TRYCI</name>
<accession>G0UMI1</accession>
<protein>
    <submittedName>
        <fullName evidence="2">Uncharacterized protein</fullName>
    </submittedName>
</protein>
<gene>
    <name evidence="2" type="ORF">TCIL3000_5_810</name>
</gene>
<dbReference type="AlphaFoldDB" id="G0UMI1"/>